<keyword evidence="2" id="KW-1185">Reference proteome</keyword>
<organism evidence="1 2">
    <name type="scientific">Rhodnius prolixus</name>
    <name type="common">Triatomid bug</name>
    <dbReference type="NCBI Taxonomy" id="13249"/>
    <lineage>
        <taxon>Eukaryota</taxon>
        <taxon>Metazoa</taxon>
        <taxon>Ecdysozoa</taxon>
        <taxon>Arthropoda</taxon>
        <taxon>Hexapoda</taxon>
        <taxon>Insecta</taxon>
        <taxon>Pterygota</taxon>
        <taxon>Neoptera</taxon>
        <taxon>Paraneoptera</taxon>
        <taxon>Hemiptera</taxon>
        <taxon>Heteroptera</taxon>
        <taxon>Panheteroptera</taxon>
        <taxon>Cimicomorpha</taxon>
        <taxon>Reduviidae</taxon>
        <taxon>Triatominae</taxon>
        <taxon>Rhodnius</taxon>
    </lineage>
</organism>
<dbReference type="Proteomes" id="UP000015103">
    <property type="component" value="Unassembled WGS sequence"/>
</dbReference>
<dbReference type="InParanoid" id="T1I728"/>
<evidence type="ECO:0000313" key="2">
    <source>
        <dbReference type="Proteomes" id="UP000015103"/>
    </source>
</evidence>
<dbReference type="EMBL" id="ACPB03034017">
    <property type="status" value="NOT_ANNOTATED_CDS"/>
    <property type="molecule type" value="Genomic_DNA"/>
</dbReference>
<name>T1I728_RHOPR</name>
<dbReference type="AlphaFoldDB" id="T1I728"/>
<protein>
    <submittedName>
        <fullName evidence="1">Uncharacterized protein</fullName>
    </submittedName>
</protein>
<dbReference type="HOGENOM" id="CLU_2963691_0_0_1"/>
<dbReference type="VEuPathDB" id="VectorBase:RPRC012100"/>
<accession>T1I728</accession>
<sequence>MKQPAQTIRKEPTKGRSSRLDQEIKLLKYGTSAEVSVCSLWKVMITGLEVWFSIRMVNI</sequence>
<dbReference type="EnsemblMetazoa" id="RPRC012100-RA">
    <property type="protein sequence ID" value="RPRC012100-PA"/>
    <property type="gene ID" value="RPRC012100"/>
</dbReference>
<proteinExistence type="predicted"/>
<evidence type="ECO:0000313" key="1">
    <source>
        <dbReference type="EnsemblMetazoa" id="RPRC012100-PA"/>
    </source>
</evidence>
<reference evidence="1" key="1">
    <citation type="submission" date="2015-05" db="UniProtKB">
        <authorList>
            <consortium name="EnsemblMetazoa"/>
        </authorList>
    </citation>
    <scope>IDENTIFICATION</scope>
</reference>